<dbReference type="PANTHER" id="PTHR39596:SF2">
    <property type="entry name" value="HET DOMAIN PROTEIN (AFU_ORTHOLOGUE AFUA_1G17550)-RELATED"/>
    <property type="match status" value="1"/>
</dbReference>
<dbReference type="Proteomes" id="UP000825890">
    <property type="component" value="Unassembled WGS sequence"/>
</dbReference>
<protein>
    <recommendedName>
        <fullName evidence="3">Heterokaryon incompatibility domain-containing protein</fullName>
    </recommendedName>
</protein>
<evidence type="ECO:0000313" key="2">
    <source>
        <dbReference type="Proteomes" id="UP000825890"/>
    </source>
</evidence>
<evidence type="ECO:0008006" key="3">
    <source>
        <dbReference type="Google" id="ProtNLM"/>
    </source>
</evidence>
<comment type="caution">
    <text evidence="1">The sequence shown here is derived from an EMBL/GenBank/DDBJ whole genome shotgun (WGS) entry which is preliminary data.</text>
</comment>
<evidence type="ECO:0000313" key="1">
    <source>
        <dbReference type="EMBL" id="GIZ44570.1"/>
    </source>
</evidence>
<dbReference type="AlphaFoldDB" id="A0A9P3CQ40"/>
<gene>
    <name evidence="1" type="ORF">CKM354_000776500</name>
</gene>
<dbReference type="PANTHER" id="PTHR39596">
    <property type="match status" value="1"/>
</dbReference>
<keyword evidence="2" id="KW-1185">Reference proteome</keyword>
<proteinExistence type="predicted"/>
<dbReference type="RefSeq" id="XP_044659057.1">
    <property type="nucleotide sequence ID" value="XM_044803122.1"/>
</dbReference>
<reference evidence="1 2" key="1">
    <citation type="submission" date="2021-01" db="EMBL/GenBank/DDBJ databases">
        <title>Cercospora kikuchii MAFF 305040 whole genome shotgun sequence.</title>
        <authorList>
            <person name="Kashiwa T."/>
            <person name="Suzuki T."/>
        </authorList>
    </citation>
    <scope>NUCLEOTIDE SEQUENCE [LARGE SCALE GENOMIC DNA]</scope>
    <source>
        <strain evidence="1 2">MAFF 305040</strain>
    </source>
</reference>
<sequence>MDHLWLDREMQLEPEMVPYYEPGELKYSRNELDAWTNRLRSAMQPDSPARSTATTGIFIQECMFFGLLTEFCAVFGIEFRRDDFVTTRNDEQVLTTARLHLLAKDVVKARIRAHQGTEWLDLATGRPESQEMIESNTNVTEASHEPDGQLLLRHLDFLNSVAREAGYDDLREAAENLLRAWSHLMNMMLKQWSSDRPFTATLISCCVLLESLTRLSDFALGIRGAQRIRIELWTEELLDDLWLRRCRHNRLCPQRVECLMYSGLAVTQTYIATSIIGHDESDHGDCRFGQFCRSSQAQIPLPAHTRECAGKCDVVLLASDQRLELERSIEYTGYGLLRFGCNSLDNAAYSVCTPSAEVQYVAFSHVSHGLGNPLQNGLPACQLLRLKRIMQQADCATYAFWLDPLCVPLNSDWKSRAVEKMDEVYRQASKVIVVDRDLMRCRGNNIFRRMCMLMSDWITRIWTLQEAVLPGDKLFVAFADGVKHVNSIIKDWWDENGLSARSVLVSTDETLVLQSMLCVGGTELVQLVENFHNRATTRREDEAICLAILLGIDLRSLPPRFTIQDVLNRLPGVAQDIIFAPGARCDRGGFRWCPDSFMSATRRKTYEARQVSVQTGPKGIRMEKDVMLIGSLDFKGFLQESPDTISQYILLLENGVPQIIALYDKILGADRTALRPRYLRDAALVFEKSSDLDDEPSAVILVSNARSDGEELRAQYECILLAVDIEQFDRGSLSGRDGIVELAVMRLRETIIWVD</sequence>
<organism evidence="1 2">
    <name type="scientific">Cercospora kikuchii</name>
    <dbReference type="NCBI Taxonomy" id="84275"/>
    <lineage>
        <taxon>Eukaryota</taxon>
        <taxon>Fungi</taxon>
        <taxon>Dikarya</taxon>
        <taxon>Ascomycota</taxon>
        <taxon>Pezizomycotina</taxon>
        <taxon>Dothideomycetes</taxon>
        <taxon>Dothideomycetidae</taxon>
        <taxon>Mycosphaerellales</taxon>
        <taxon>Mycosphaerellaceae</taxon>
        <taxon>Cercospora</taxon>
    </lineage>
</organism>
<name>A0A9P3CQ40_9PEZI</name>
<dbReference type="GeneID" id="68293340"/>
<dbReference type="EMBL" id="BOLY01000004">
    <property type="protein sequence ID" value="GIZ44570.1"/>
    <property type="molecule type" value="Genomic_DNA"/>
</dbReference>
<dbReference type="OrthoDB" id="3631744at2759"/>
<accession>A0A9P3CQ40</accession>